<reference evidence="2 3" key="1">
    <citation type="journal article" date="2011" name="Nat. Biotechnol.">
        <title>Comparative genomic analysis of the thermophilic biomass-degrading fungi Myceliophthora thermophila and Thielavia terrestris.</title>
        <authorList>
            <person name="Berka R.M."/>
            <person name="Grigoriev I.V."/>
            <person name="Otillar R."/>
            <person name="Salamov A."/>
            <person name="Grimwood J."/>
            <person name="Reid I."/>
            <person name="Ishmael N."/>
            <person name="John T."/>
            <person name="Darmond C."/>
            <person name="Moisan M.-C."/>
            <person name="Henrissat B."/>
            <person name="Coutinho P.M."/>
            <person name="Lombard V."/>
            <person name="Natvig D.O."/>
            <person name="Lindquist E."/>
            <person name="Schmutz J."/>
            <person name="Lucas S."/>
            <person name="Harris P."/>
            <person name="Powlowski J."/>
            <person name="Bellemare A."/>
            <person name="Taylor D."/>
            <person name="Butler G."/>
            <person name="de Vries R.P."/>
            <person name="Allijn I.E."/>
            <person name="van den Brink J."/>
            <person name="Ushinsky S."/>
            <person name="Storms R."/>
            <person name="Powell A.J."/>
            <person name="Paulsen I.T."/>
            <person name="Elbourne L.D.H."/>
            <person name="Baker S.E."/>
            <person name="Magnuson J."/>
            <person name="LaBoissiere S."/>
            <person name="Clutterbuck A.J."/>
            <person name="Martinez D."/>
            <person name="Wogulis M."/>
            <person name="de Leon A.L."/>
            <person name="Rey M.W."/>
            <person name="Tsang A."/>
        </authorList>
    </citation>
    <scope>NUCLEOTIDE SEQUENCE [LARGE SCALE GENOMIC DNA]</scope>
    <source>
        <strain evidence="3">ATCC 42464 / BCRC 31852 / DSM 1799</strain>
    </source>
</reference>
<dbReference type="KEGG" id="mtm:MYCTH_92400"/>
<dbReference type="STRING" id="573729.G2Q805"/>
<feature type="compositionally biased region" description="Acidic residues" evidence="1">
    <location>
        <begin position="429"/>
        <end position="441"/>
    </location>
</feature>
<sequence length="833" mass="90634">MAGPAGLGHLLNREGDEVAYSPPSTIIPSPSPGQPTSKSESQRAHKYSNSQSSTSSVASSTANSNNPQSGLHSRNPSYSTNPSTPPSAHSTTGSFPPHCTFDSNNTDNINNSNENNNHYYYRSARMADPVEPRDNRADRAAMGDGNRDDRPQGSEQRLAHRRAIDLTEDDRAESPTDVAMPMMRRAPAGQSRTTSPLSAETGAAAQRGSALNNTNTLPSLRQHIPSVPIVLDDNNGENSNGTDNAVVTSTSAAAPSAPPIFGSTTGFNATGAAPIRLDPALIQSAVPRLFPSAAILMQEVDFTKPRVCKFMADCNITRGMPIESINWRKSMSHVFGRNKNCTRSIPDNVWVWMCRKHYQRSRYRNDHEYCIKLAQFVELQVLRLEAWSNHNRDMGSTQNGVVVDWSLAVRRRELDRLRVSGQKRKTPEDQEEEDDERDDDLPSPPLPNETSVVPPWILAQIGSGKSTLEIQEIIARIFNELQDKTLMSFPDIEILPNITGERTRPKKNRAKPGNLATAKKPADAGHDIRQHKRQRSSDEDLPFQPQQPSYGNRFVAGPGAPGSSNPPFERFSYASYTTQFPSLHQRSASMNSASYSQFPTTTTTTTTTTPGGAAGYAHGYGAYNDPPHAGVGYNGYVAPQPPEPSNGYWTPNYDAQQARLRQMHQRAQAQRQAQQPQAAYPHDGYYPSSSASQGGPPPAGAAKHTRHLSTPLPPTQPLMGSADRTHDAIRGSRYGQPTPAYPAAQNMYGQPGGAAPPNAYGQSTDTTPRYQHYNGLPPPGPSTGDNIPRAASSTITRLPLRVPGPSSSAAPPHDNYDGEYEGYGGYPSLSSRR</sequence>
<dbReference type="OMA" id="NCETASQ"/>
<feature type="compositionally biased region" description="Polar residues" evidence="1">
    <location>
        <begin position="760"/>
        <end position="769"/>
    </location>
</feature>
<feature type="region of interest" description="Disordered" evidence="1">
    <location>
        <begin position="498"/>
        <end position="565"/>
    </location>
</feature>
<dbReference type="HOGENOM" id="CLU_340717_0_0_1"/>
<keyword evidence="3" id="KW-1185">Reference proteome</keyword>
<proteinExistence type="predicted"/>
<dbReference type="RefSeq" id="XP_003662207.1">
    <property type="nucleotide sequence ID" value="XM_003662159.1"/>
</dbReference>
<feature type="compositionally biased region" description="Low complexity" evidence="1">
    <location>
        <begin position="659"/>
        <end position="694"/>
    </location>
</feature>
<dbReference type="eggNOG" id="ENOG502SMWI">
    <property type="taxonomic scope" value="Eukaryota"/>
</dbReference>
<feature type="compositionally biased region" description="Polar residues" evidence="1">
    <location>
        <begin position="209"/>
        <end position="219"/>
    </location>
</feature>
<feature type="compositionally biased region" description="Basic and acidic residues" evidence="1">
    <location>
        <begin position="128"/>
        <end position="152"/>
    </location>
</feature>
<evidence type="ECO:0000313" key="3">
    <source>
        <dbReference type="Proteomes" id="UP000007322"/>
    </source>
</evidence>
<feature type="region of interest" description="Disordered" evidence="1">
    <location>
        <begin position="419"/>
        <end position="454"/>
    </location>
</feature>
<accession>G2Q805</accession>
<feature type="compositionally biased region" description="Low complexity" evidence="1">
    <location>
        <begin position="48"/>
        <end position="66"/>
    </location>
</feature>
<feature type="region of interest" description="Disordered" evidence="1">
    <location>
        <begin position="1"/>
        <end position="219"/>
    </location>
</feature>
<feature type="compositionally biased region" description="Low complexity" evidence="1">
    <location>
        <begin position="104"/>
        <end position="117"/>
    </location>
</feature>
<dbReference type="Proteomes" id="UP000007322">
    <property type="component" value="Chromosome 2"/>
</dbReference>
<dbReference type="OrthoDB" id="4161595at2759"/>
<feature type="region of interest" description="Disordered" evidence="1">
    <location>
        <begin position="659"/>
        <end position="833"/>
    </location>
</feature>
<name>G2Q805_THET4</name>
<evidence type="ECO:0000313" key="2">
    <source>
        <dbReference type="EMBL" id="AEO56962.1"/>
    </source>
</evidence>
<evidence type="ECO:0000256" key="1">
    <source>
        <dbReference type="SAM" id="MobiDB-lite"/>
    </source>
</evidence>
<dbReference type="GeneID" id="11512260"/>
<evidence type="ECO:0008006" key="4">
    <source>
        <dbReference type="Google" id="ProtNLM"/>
    </source>
</evidence>
<dbReference type="InParanoid" id="G2Q805"/>
<dbReference type="AlphaFoldDB" id="G2Q805"/>
<feature type="compositionally biased region" description="Low complexity" evidence="1">
    <location>
        <begin position="556"/>
        <end position="565"/>
    </location>
</feature>
<organism evidence="2 3">
    <name type="scientific">Thermothelomyces thermophilus (strain ATCC 42464 / BCRC 31852 / DSM 1799)</name>
    <name type="common">Sporotrichum thermophile</name>
    <dbReference type="NCBI Taxonomy" id="573729"/>
    <lineage>
        <taxon>Eukaryota</taxon>
        <taxon>Fungi</taxon>
        <taxon>Dikarya</taxon>
        <taxon>Ascomycota</taxon>
        <taxon>Pezizomycotina</taxon>
        <taxon>Sordariomycetes</taxon>
        <taxon>Sordariomycetidae</taxon>
        <taxon>Sordariales</taxon>
        <taxon>Chaetomiaceae</taxon>
        <taxon>Thermothelomyces</taxon>
    </lineage>
</organism>
<gene>
    <name evidence="2" type="ORF">MYCTH_92400</name>
</gene>
<protein>
    <recommendedName>
        <fullName evidence="4">ORP1 like protein</fullName>
    </recommendedName>
</protein>
<dbReference type="EMBL" id="CP003003">
    <property type="protein sequence ID" value="AEO56962.1"/>
    <property type="molecule type" value="Genomic_DNA"/>
</dbReference>
<dbReference type="VEuPathDB" id="FungiDB:MYCTH_92400"/>